<dbReference type="Pfam" id="PF01835">
    <property type="entry name" value="MG2"/>
    <property type="match status" value="1"/>
</dbReference>
<protein>
    <submittedName>
        <fullName evidence="5">Large extracellular alpha-helical protein</fullName>
    </submittedName>
</protein>
<evidence type="ECO:0000256" key="1">
    <source>
        <dbReference type="ARBA" id="ARBA00010556"/>
    </source>
</evidence>
<dbReference type="SMART" id="SM01359">
    <property type="entry name" value="A2M_N_2"/>
    <property type="match status" value="1"/>
</dbReference>
<proteinExistence type="inferred from homology"/>
<dbReference type="HOGENOM" id="CLU_002018_0_0_6"/>
<dbReference type="InterPro" id="IPR001599">
    <property type="entry name" value="Macroglobln_a2"/>
</dbReference>
<keyword evidence="2" id="KW-0732">Signal</keyword>
<dbReference type="GO" id="GO:0004866">
    <property type="term" value="F:endopeptidase inhibitor activity"/>
    <property type="evidence" value="ECO:0007669"/>
    <property type="project" value="InterPro"/>
</dbReference>
<accession>Q2S6T1</accession>
<name>Q2S6T1_HAHCH</name>
<dbReference type="eggNOG" id="COG3755">
    <property type="taxonomic scope" value="Bacteria"/>
</dbReference>
<dbReference type="InterPro" id="IPR002890">
    <property type="entry name" value="MG2"/>
</dbReference>
<evidence type="ECO:0000259" key="3">
    <source>
        <dbReference type="SMART" id="SM01359"/>
    </source>
</evidence>
<dbReference type="Pfam" id="PF17973">
    <property type="entry name" value="bMG10"/>
    <property type="match status" value="1"/>
</dbReference>
<dbReference type="PANTHER" id="PTHR40094">
    <property type="entry name" value="ALPHA-2-MACROGLOBULIN HOMOLOG"/>
    <property type="match status" value="1"/>
</dbReference>
<dbReference type="SUPFAM" id="SSF48239">
    <property type="entry name" value="Terpenoid cyclases/Protein prenyltransferases"/>
    <property type="match status" value="1"/>
</dbReference>
<dbReference type="OrthoDB" id="9767116at2"/>
<dbReference type="Gene3D" id="2.20.130.20">
    <property type="match status" value="1"/>
</dbReference>
<dbReference type="eggNOG" id="COG2373">
    <property type="taxonomic scope" value="Bacteria"/>
</dbReference>
<sequence>MTSARSGFLFLLAISGSGLSWAGQPSFDCAKASQQVEHIICDSEPLAAQDAKLAKLYGNVMKSLEQSAKDKLKSEQREWLRNRNRDCDLNGDAGESCLLGRYRQRNAELSAMLAFDSSNQPEDGELRIMRITPSGADVPAAQQLVFQFDRPVVPIGRMERDSKDIPVTITPALKCEWRWLNTSALACQLRNEDKMQQATYYEITMRPGIKTVTGAQLKQPVEHSFTTARPKVTYERFVNWLSPGAPMIQVTFNQPVTKSSVEKTLTMSAENTGLPPVNVIAYPDNLPRQQPWWMAIANDEEQPKVNDQLTQLDGDEARSVWVIEPKKELPLDQNITLQIKPGLVSSEGSEPGAENRILERFDTYPDFRFVGIRCTPKGANEAMDIELDLLLSMREGYEEFIQCAPLRSVALLFTSPVTNSMVRDQVTFEPPLNGGRKDYDPWENTQDWTHLTSPHRNGRFYQVWLPELLKADQKYAVNLDINDLTDEFGRKLKNTVSFNFFTGHREPRLEVAHDVAVLEKGVESDVPLYVTNLNKIDIAYNSLGANQSGRNQRKVISVAPAEDISYATPMGVRDLLGDASGVLFGSLTPSPTPPDWYYDPKIFAEVTPYQVHFKLGHFNSMAWVTSFSSGEPVVDANVSLWFGSYENLPGLRNLNITAKTDASGMASMPGLEQIDPQLESIYGGRSADREGFFVKVEQAGDIAIVPLNSNFSVWDRDLYPSLQRKGGHAHAWGTTAQGVYKLGDKVQFKIYVREQSNKHWVEPYESNYSLKVFDPQNKVVYERNNIGLNKFGAFDGEFTLPEQGAVGWHQFQLTLNAPSGSEVQETSWTPVTVLVSDFTPSPFKVKTELNGNLFRANDSVQVTSLATLHSGGPYTEAEVRLTAKLTPKEFSTNNPVAKGFTFGGDNNAGGESNLLDIRRQLDDAGQYVEAFTLPDSGVFYGSLMVEAAVKDERGKFVASSTTADYAGRTRYVGLRNTQWLYKKGEPARLETLVVDQSGASIAGEPVRIAINHREYKASRVKGPGNAYLTQNIMEWVEETQCELKSDKTAATCEFKPQKLGYYQFVATVKDTENRDHSTTLYGWVTGSGSVVWDQSNDATLQIVPEQTKFKIGDTARYLIKNPFPGAQALISIERYGILDSWVQTLDSSTPVIEVPVKADYLPGFYLSVVVVSPRVEKPLGPGHVDLGKPSYRMGYVAAKVVDPLKELDISVATDKEVYKPREQVKAKIRINRKKTDPAEGYEIAVAVIDESVLALNRSGDNYYDPYAGFNRLDQPDVYNYNLISRLVGRQKFEKKGANPGGGGAASAQLRNEFKFVSYWNPAIEPDDNGEAEIEFKVPDNLTGWRIFAFAVTKEDRMGLGDVTFKVNRPTEIRPVMPNQVIEGDRFKAGFNVMNRTDKERTIKMDVRVKGPLAEGAEHAFTRELKIGPYKRENIWLPIDTKGGGELVFIAKGGDQLDTDALEHKTIVNKRRSLETAATYGTTTAASVSENVQVPEGIFEDVGYIGAVLSPSVIGNLDGAFAYIRDYPYMCWEQRLTKAAVARSYLELKEYLAEDTQWPDAQKDIDSAMNAAANFQAPNGGMAYWVASNAYVSPYLSAYTAMAFNWMRASGHEAPAGVEQRLHEYLLTLLRQDSFPTFYSKGMSSSVRAVALAALAEAGKIDQSDVSRYERHTPEMDLFGKAHFLQAAVRTEHVPQTVISKSMDDILSHASQSGGKFQFNEAWDDSYSYILATPLRSNCAVLSSLLGAQTEAGMGSTIGDIPFKLVRSITQSRGSRDHWENTQENVFCLNALVNYASIYEKEDPAMKISVSFDGKNLGSASFNKKSDPMTTVSRPLTAADPGKAATLTIEKEGEGRLYYSARIAYDLKEDNAARINSGIEIRREYSVERNGKFELLKSPMQIRRGELVKVDLFVSLPTARHFVVVNDPIPGGLEPVNADLATASQVDADKGEFKAAEGSWFYTFSDWSYYGRYFWSFYHKELRHDSARFYADYLPAGNYFLSYTAQAIAEGEFSVMPVHAEEMYDPDVYGKGLPATLNVGE</sequence>
<organism evidence="5 6">
    <name type="scientific">Hahella chejuensis (strain KCTC 2396)</name>
    <dbReference type="NCBI Taxonomy" id="349521"/>
    <lineage>
        <taxon>Bacteria</taxon>
        <taxon>Pseudomonadati</taxon>
        <taxon>Pseudomonadota</taxon>
        <taxon>Gammaproteobacteria</taxon>
        <taxon>Oceanospirillales</taxon>
        <taxon>Hahellaceae</taxon>
        <taxon>Hahella</taxon>
    </lineage>
</organism>
<reference evidence="5 6" key="1">
    <citation type="journal article" date="2005" name="Nucleic Acids Res.">
        <title>Genomic blueprint of Hahella chejuensis, a marine microbe producing an algicidal agent.</title>
        <authorList>
            <person name="Jeong H."/>
            <person name="Yim J.H."/>
            <person name="Lee C."/>
            <person name="Choi S.-H."/>
            <person name="Park Y.K."/>
            <person name="Yoon S.H."/>
            <person name="Hur C.-G."/>
            <person name="Kang H.-Y."/>
            <person name="Kim D."/>
            <person name="Lee H.H."/>
            <person name="Park K.H."/>
            <person name="Park S.-H."/>
            <person name="Park H.-S."/>
            <person name="Lee H.K."/>
            <person name="Oh T.K."/>
            <person name="Kim J.F."/>
        </authorList>
    </citation>
    <scope>NUCLEOTIDE SEQUENCE [LARGE SCALE GENOMIC DNA]</scope>
    <source>
        <strain evidence="5 6">KCTC 2396</strain>
    </source>
</reference>
<dbReference type="Pfam" id="PF07703">
    <property type="entry name" value="A2M_BRD"/>
    <property type="match status" value="1"/>
</dbReference>
<dbReference type="KEGG" id="hch:HCH_07028"/>
<dbReference type="InterPro" id="IPR051802">
    <property type="entry name" value="YfhM-like"/>
</dbReference>
<dbReference type="Gene3D" id="1.20.1270.180">
    <property type="match status" value="1"/>
</dbReference>
<dbReference type="InterPro" id="IPR009739">
    <property type="entry name" value="LprI-like_N"/>
</dbReference>
<evidence type="ECO:0000256" key="2">
    <source>
        <dbReference type="SAM" id="SignalP"/>
    </source>
</evidence>
<dbReference type="SMART" id="SM01360">
    <property type="entry name" value="A2M"/>
    <property type="match status" value="1"/>
</dbReference>
<dbReference type="Gene3D" id="2.60.40.1930">
    <property type="match status" value="1"/>
</dbReference>
<evidence type="ECO:0000313" key="6">
    <source>
        <dbReference type="Proteomes" id="UP000000238"/>
    </source>
</evidence>
<feature type="signal peptide" evidence="2">
    <location>
        <begin position="1"/>
        <end position="22"/>
    </location>
</feature>
<dbReference type="InterPro" id="IPR011625">
    <property type="entry name" value="A2M_N_BRD"/>
</dbReference>
<dbReference type="Pfam" id="PF07007">
    <property type="entry name" value="LprI"/>
    <property type="match status" value="1"/>
</dbReference>
<dbReference type="RefSeq" id="WP_011400693.1">
    <property type="nucleotide sequence ID" value="NC_007645.1"/>
</dbReference>
<dbReference type="EMBL" id="CP000155">
    <property type="protein sequence ID" value="ABC33643.1"/>
    <property type="molecule type" value="Genomic_DNA"/>
</dbReference>
<dbReference type="Gene3D" id="1.50.10.20">
    <property type="match status" value="1"/>
</dbReference>
<dbReference type="Gene3D" id="2.60.40.3710">
    <property type="match status" value="1"/>
</dbReference>
<comment type="similarity">
    <text evidence="1">Belongs to the protease inhibitor I39 (alpha-2-macroglobulin) family. Bacterial alpha-2-macroglobulin subfamily.</text>
</comment>
<dbReference type="InterPro" id="IPR041246">
    <property type="entry name" value="Bact_MG10"/>
</dbReference>
<evidence type="ECO:0000259" key="4">
    <source>
        <dbReference type="SMART" id="SM01360"/>
    </source>
</evidence>
<feature type="domain" description="Alpha-2-macroglobulin bait region" evidence="3">
    <location>
        <begin position="1100"/>
        <end position="1255"/>
    </location>
</feature>
<dbReference type="Proteomes" id="UP000000238">
    <property type="component" value="Chromosome"/>
</dbReference>
<dbReference type="Pfam" id="PF00207">
    <property type="entry name" value="A2M"/>
    <property type="match status" value="1"/>
</dbReference>
<dbReference type="InterPro" id="IPR008930">
    <property type="entry name" value="Terpenoid_cyclase/PrenylTrfase"/>
</dbReference>
<evidence type="ECO:0000313" key="5">
    <source>
        <dbReference type="EMBL" id="ABC33643.1"/>
    </source>
</evidence>
<dbReference type="PANTHER" id="PTHR40094:SF1">
    <property type="entry name" value="UBIQUITIN DOMAIN-CONTAINING PROTEIN"/>
    <property type="match status" value="1"/>
</dbReference>
<keyword evidence="6" id="KW-1185">Reference proteome</keyword>
<feature type="domain" description="Alpha-2-macroglobulin" evidence="4">
    <location>
        <begin position="1317"/>
        <end position="1406"/>
    </location>
</feature>
<gene>
    <name evidence="5" type="ordered locus">HCH_07028</name>
</gene>
<dbReference type="STRING" id="349521.HCH_07028"/>
<feature type="chain" id="PRO_5004215264" evidence="2">
    <location>
        <begin position="23"/>
        <end position="2040"/>
    </location>
</feature>